<feature type="repeat" description="TPR" evidence="3">
    <location>
        <begin position="622"/>
        <end position="655"/>
    </location>
</feature>
<feature type="repeat" description="TPR" evidence="3">
    <location>
        <begin position="585"/>
        <end position="618"/>
    </location>
</feature>
<keyword evidence="2 3" id="KW-0802">TPR repeat</keyword>
<dbReference type="Gene3D" id="1.25.40.10">
    <property type="entry name" value="Tetratricopeptide repeat domain"/>
    <property type="match status" value="10"/>
</dbReference>
<dbReference type="SUPFAM" id="SSF48452">
    <property type="entry name" value="TPR-like"/>
    <property type="match status" value="6"/>
</dbReference>
<dbReference type="InterPro" id="IPR019734">
    <property type="entry name" value="TPR_rpt"/>
</dbReference>
<dbReference type="PANTHER" id="PTHR45586:SF14">
    <property type="entry name" value="TETRATRICOPEPTIDE TPR_2 REPEAT PROTEIN"/>
    <property type="match status" value="1"/>
</dbReference>
<reference evidence="5 6" key="1">
    <citation type="submission" date="2021-11" db="EMBL/GenBank/DDBJ databases">
        <title>Aliifidinibius sp. nov., a new bacterium isolated from saline soil.</title>
        <authorList>
            <person name="Galisteo C."/>
            <person name="De La Haba R."/>
            <person name="Sanchez-Porro C."/>
            <person name="Ventosa A."/>
        </authorList>
    </citation>
    <scope>NUCLEOTIDE SEQUENCE [LARGE SCALE GENOMIC DNA]</scope>
    <source>
        <strain evidence="5 6">KACC 190600</strain>
    </source>
</reference>
<keyword evidence="1" id="KW-0677">Repeat</keyword>
<feature type="repeat" description="TPR" evidence="3">
    <location>
        <begin position="397"/>
        <end position="430"/>
    </location>
</feature>
<feature type="chain" id="PRO_5045209474" evidence="4">
    <location>
        <begin position="25"/>
        <end position="998"/>
    </location>
</feature>
<dbReference type="PANTHER" id="PTHR45586">
    <property type="entry name" value="TPR REPEAT-CONTAINING PROTEIN PA4667"/>
    <property type="match status" value="1"/>
</dbReference>
<name>A0ABT3Q360_9BACT</name>
<feature type="repeat" description="TPR" evidence="3">
    <location>
        <begin position="770"/>
        <end position="803"/>
    </location>
</feature>
<dbReference type="EMBL" id="JAJNDC010000006">
    <property type="protein sequence ID" value="MCW9714532.1"/>
    <property type="molecule type" value="Genomic_DNA"/>
</dbReference>
<feature type="repeat" description="TPR" evidence="3">
    <location>
        <begin position="215"/>
        <end position="248"/>
    </location>
</feature>
<dbReference type="Pfam" id="PF13174">
    <property type="entry name" value="TPR_6"/>
    <property type="match status" value="3"/>
</dbReference>
<dbReference type="Pfam" id="PF14559">
    <property type="entry name" value="TPR_19"/>
    <property type="match status" value="1"/>
</dbReference>
<evidence type="ECO:0000256" key="4">
    <source>
        <dbReference type="SAM" id="SignalP"/>
    </source>
</evidence>
<dbReference type="RefSeq" id="WP_265791885.1">
    <property type="nucleotide sequence ID" value="NZ_BAABRS010000006.1"/>
</dbReference>
<dbReference type="PROSITE" id="PS50005">
    <property type="entry name" value="TPR"/>
    <property type="match status" value="9"/>
</dbReference>
<comment type="caution">
    <text evidence="5">The sequence shown here is derived from an EMBL/GenBank/DDBJ whole genome shotgun (WGS) entry which is preliminary data.</text>
</comment>
<feature type="repeat" description="TPR" evidence="3">
    <location>
        <begin position="807"/>
        <end position="840"/>
    </location>
</feature>
<keyword evidence="4" id="KW-0732">Signal</keyword>
<protein>
    <submittedName>
        <fullName evidence="5">Tetratricopeptide repeat protein</fullName>
    </submittedName>
</protein>
<evidence type="ECO:0000256" key="1">
    <source>
        <dbReference type="ARBA" id="ARBA00022737"/>
    </source>
</evidence>
<evidence type="ECO:0000256" key="3">
    <source>
        <dbReference type="PROSITE-ProRule" id="PRU00339"/>
    </source>
</evidence>
<evidence type="ECO:0000313" key="5">
    <source>
        <dbReference type="EMBL" id="MCW9714532.1"/>
    </source>
</evidence>
<dbReference type="Pfam" id="PF13176">
    <property type="entry name" value="TPR_7"/>
    <property type="match status" value="1"/>
</dbReference>
<dbReference type="Proteomes" id="UP001207337">
    <property type="component" value="Unassembled WGS sequence"/>
</dbReference>
<gene>
    <name evidence="5" type="ORF">LQ318_16625</name>
</gene>
<feature type="signal peptide" evidence="4">
    <location>
        <begin position="1"/>
        <end position="24"/>
    </location>
</feature>
<dbReference type="PROSITE" id="PS50293">
    <property type="entry name" value="TPR_REGION"/>
    <property type="match status" value="1"/>
</dbReference>
<organism evidence="5 6">
    <name type="scientific">Fodinibius salicampi</name>
    <dbReference type="NCBI Taxonomy" id="1920655"/>
    <lineage>
        <taxon>Bacteria</taxon>
        <taxon>Pseudomonadati</taxon>
        <taxon>Balneolota</taxon>
        <taxon>Balneolia</taxon>
        <taxon>Balneolales</taxon>
        <taxon>Balneolaceae</taxon>
        <taxon>Fodinibius</taxon>
    </lineage>
</organism>
<feature type="repeat" description="TPR" evidence="3">
    <location>
        <begin position="659"/>
        <end position="692"/>
    </location>
</feature>
<proteinExistence type="predicted"/>
<feature type="repeat" description="TPR" evidence="3">
    <location>
        <begin position="843"/>
        <end position="876"/>
    </location>
</feature>
<dbReference type="InterPro" id="IPR011990">
    <property type="entry name" value="TPR-like_helical_dom_sf"/>
</dbReference>
<dbReference type="SMART" id="SM00671">
    <property type="entry name" value="SEL1"/>
    <property type="match status" value="4"/>
</dbReference>
<dbReference type="Pfam" id="PF13424">
    <property type="entry name" value="TPR_12"/>
    <property type="match status" value="1"/>
</dbReference>
<evidence type="ECO:0000313" key="6">
    <source>
        <dbReference type="Proteomes" id="UP001207337"/>
    </source>
</evidence>
<keyword evidence="6" id="KW-1185">Reference proteome</keyword>
<dbReference type="SUPFAM" id="SSF81901">
    <property type="entry name" value="HCP-like"/>
    <property type="match status" value="1"/>
</dbReference>
<dbReference type="SMART" id="SM00028">
    <property type="entry name" value="TPR"/>
    <property type="match status" value="20"/>
</dbReference>
<dbReference type="Pfam" id="PF13432">
    <property type="entry name" value="TPR_16"/>
    <property type="match status" value="4"/>
</dbReference>
<sequence length="998" mass="114676">MMIMKKHFSLVFLLLIGLTNESVAQSVQEPATETFQNGIQLFEEGLYEEASGELEQFLEHHEDHQMAISARFYLSRARGKTDSVNQEAYYEQFISEHPHSDFSSKLLFDLADRAKRNEAYDEALAYYQRAIDLGLPQKKAAQTYYWMARTASSNNEPEQARNYFLKLADDYPDTDWAPKALYERGQLFLSEERYDASTDAFELLKERYPNADITRRTAMALGESYYQQGRYEQAIEAFKNAMPYLDEEMETKAVLLIAESYNYLENFDEASTYYRQYINRTEGTEAERAAHYGLGWLYHKQEIYHWASDEFEKAANGSDELARKALYYKAVNEKMGSRYQEAMNTFRHFGDRFTEGSWVEQAYYEWAITAYEMGNHPETIEVLLSLVRNEDELEWSGKVYTLLGEAYFANEEYTRSIQAFEEAEGMANIDPEVKREARFQKAWVQYSNQAYQEAQKNFESLYEEVPEEEVGIEALFWSADAYYNMEEYGPAAQQFRQFTQQYGDHELVGPASYSLGWSYFKMGEFEQAIGPLNTFLQEYDPPETALYPYNTDTRLRIGDAYFALGDYSNAMSTYREVLGAEPGGDYALFQIANSYYRSDQTYDAVTTFRRFLEEYPNSQLSQQAQYNIAYIYLNTGNYSQAVEEFQTVISKYPGTSWAARAQYNIGDTYYNAGDYEQAIAAYKKVMEKYPDSEYVIEAVNGIQYSQMSVGGADNSSDALEQFLEENPQTSMADRLRFRQADNLMQSGDYNSAIEEFQQYIRITNNEELLPDAHFNLANAYEETDQLGEAISAYQTVVQEFPDSDRFGPSLAALGRIYYNRGNFEQSHEYFSQLLEEGRNDYRLEAHIGRGNAQLQMGNIDAAEEAYRSALQINSSYASANVGLGKVELENGEYQDARDLLSLVAEANTSEVGAEAQYLLGVVNQRSGNYEEALQNYSRVSVLYGAFDTWIARAQLGRAESFIQLGQTGEAKSTLENLIQNYPNKPEAQEAQELLDSIN</sequence>
<dbReference type="InterPro" id="IPR006597">
    <property type="entry name" value="Sel1-like"/>
</dbReference>
<evidence type="ECO:0000256" key="2">
    <source>
        <dbReference type="ARBA" id="ARBA00022803"/>
    </source>
</evidence>
<dbReference type="InterPro" id="IPR051012">
    <property type="entry name" value="CellSynth/LPSAsmb/PSIAsmb"/>
</dbReference>
<accession>A0ABT3Q360</accession>
<feature type="repeat" description="TPR" evidence="3">
    <location>
        <begin position="551"/>
        <end position="584"/>
    </location>
</feature>